<organism evidence="1 2">
    <name type="scientific">Crenichthys baileyi</name>
    <name type="common">White River springfish</name>
    <dbReference type="NCBI Taxonomy" id="28760"/>
    <lineage>
        <taxon>Eukaryota</taxon>
        <taxon>Metazoa</taxon>
        <taxon>Chordata</taxon>
        <taxon>Craniata</taxon>
        <taxon>Vertebrata</taxon>
        <taxon>Euteleostomi</taxon>
        <taxon>Actinopterygii</taxon>
        <taxon>Neopterygii</taxon>
        <taxon>Teleostei</taxon>
        <taxon>Neoteleostei</taxon>
        <taxon>Acanthomorphata</taxon>
        <taxon>Ovalentaria</taxon>
        <taxon>Atherinomorphae</taxon>
        <taxon>Cyprinodontiformes</taxon>
        <taxon>Goodeidae</taxon>
        <taxon>Crenichthys</taxon>
    </lineage>
</organism>
<comment type="caution">
    <text evidence="1">The sequence shown here is derived from an EMBL/GenBank/DDBJ whole genome shotgun (WGS) entry which is preliminary data.</text>
</comment>
<reference evidence="1 2" key="1">
    <citation type="submission" date="2021-06" db="EMBL/GenBank/DDBJ databases">
        <authorList>
            <person name="Palmer J.M."/>
        </authorList>
    </citation>
    <scope>NUCLEOTIDE SEQUENCE [LARGE SCALE GENOMIC DNA]</scope>
    <source>
        <strain evidence="1 2">MEX-2019</strain>
        <tissue evidence="1">Muscle</tissue>
    </source>
</reference>
<evidence type="ECO:0000313" key="2">
    <source>
        <dbReference type="Proteomes" id="UP001311232"/>
    </source>
</evidence>
<proteinExistence type="predicted"/>
<dbReference type="AlphaFoldDB" id="A0AAV9SSA7"/>
<gene>
    <name evidence="1" type="ORF">CRENBAI_000013</name>
</gene>
<accession>A0AAV9SSA7</accession>
<keyword evidence="2" id="KW-1185">Reference proteome</keyword>
<dbReference type="Proteomes" id="UP001311232">
    <property type="component" value="Unassembled WGS sequence"/>
</dbReference>
<sequence length="87" mass="10361">MLQRLSFWKVLLSPQRNAGALTEPIGFSVIYLTKDLLVTVFENDRLMQDYSLEEIRKHAMLQDEKLNPNLYNHEQKLLHNHIISRFH</sequence>
<dbReference type="EMBL" id="JAHHUM010000001">
    <property type="protein sequence ID" value="KAK5624195.1"/>
    <property type="molecule type" value="Genomic_DNA"/>
</dbReference>
<protein>
    <submittedName>
        <fullName evidence="1">Uncharacterized protein</fullName>
    </submittedName>
</protein>
<name>A0AAV9SSA7_9TELE</name>
<evidence type="ECO:0000313" key="1">
    <source>
        <dbReference type="EMBL" id="KAK5624195.1"/>
    </source>
</evidence>